<reference evidence="8" key="1">
    <citation type="journal article" date="2014" name="Front. Microbiol.">
        <title>High frequency of phylogenetically diverse reductive dehalogenase-homologous genes in deep subseafloor sedimentary metagenomes.</title>
        <authorList>
            <person name="Kawai M."/>
            <person name="Futagami T."/>
            <person name="Toyoda A."/>
            <person name="Takaki Y."/>
            <person name="Nishi S."/>
            <person name="Hori S."/>
            <person name="Arai W."/>
            <person name="Tsubouchi T."/>
            <person name="Morono Y."/>
            <person name="Uchiyama I."/>
            <person name="Ito T."/>
            <person name="Fujiyama A."/>
            <person name="Inagaki F."/>
            <person name="Takami H."/>
        </authorList>
    </citation>
    <scope>NUCLEOTIDE SEQUENCE</scope>
    <source>
        <strain evidence="8">Expedition CK06-06</strain>
    </source>
</reference>
<protein>
    <recommendedName>
        <fullName evidence="7">Major facilitator superfamily (MFS) profile domain-containing protein</fullName>
    </recommendedName>
</protein>
<keyword evidence="2" id="KW-0813">Transport</keyword>
<dbReference type="Pfam" id="PF07690">
    <property type="entry name" value="MFS_1"/>
    <property type="match status" value="1"/>
</dbReference>
<keyword evidence="5 6" id="KW-0472">Membrane</keyword>
<feature type="non-terminal residue" evidence="8">
    <location>
        <position position="1"/>
    </location>
</feature>
<dbReference type="GO" id="GO:0016020">
    <property type="term" value="C:membrane"/>
    <property type="evidence" value="ECO:0007669"/>
    <property type="project" value="UniProtKB-SubCell"/>
</dbReference>
<dbReference type="Gene3D" id="1.20.1250.20">
    <property type="entry name" value="MFS general substrate transporter like domains"/>
    <property type="match status" value="1"/>
</dbReference>
<evidence type="ECO:0000256" key="1">
    <source>
        <dbReference type="ARBA" id="ARBA00004141"/>
    </source>
</evidence>
<sequence>GRFLAPITGGTILFITTNYYYGVYIGCAISGTIALTFVVFFYRDRIQQTEINQATERSSFTIKEFARGIKEVLTHKIILSTSIVQASQYFAFGIIEAYIILYANSLHFNAWLIGLIPAILTLMLVVFKPLMGYFSDKVGRRLIILVGLLLGGGVSWMIPITTNYIWVILILCGFGIGMAMVVSSTAAYVSDFA</sequence>
<keyword evidence="4 6" id="KW-1133">Transmembrane helix</keyword>
<dbReference type="InterPro" id="IPR020846">
    <property type="entry name" value="MFS_dom"/>
</dbReference>
<accession>X1CY97</accession>
<dbReference type="PROSITE" id="PS00216">
    <property type="entry name" value="SUGAR_TRANSPORT_1"/>
    <property type="match status" value="1"/>
</dbReference>
<comment type="subcellular location">
    <subcellularLocation>
        <location evidence="1">Membrane</location>
        <topology evidence="1">Multi-pass membrane protein</topology>
    </subcellularLocation>
</comment>
<feature type="non-terminal residue" evidence="8">
    <location>
        <position position="193"/>
    </location>
</feature>
<dbReference type="PANTHER" id="PTHR23506:SF23">
    <property type="entry name" value="GH10249P"/>
    <property type="match status" value="1"/>
</dbReference>
<evidence type="ECO:0000256" key="5">
    <source>
        <dbReference type="ARBA" id="ARBA00023136"/>
    </source>
</evidence>
<feature type="transmembrane region" description="Helical" evidence="6">
    <location>
        <begin position="108"/>
        <end position="127"/>
    </location>
</feature>
<evidence type="ECO:0000259" key="7">
    <source>
        <dbReference type="PROSITE" id="PS50850"/>
    </source>
</evidence>
<gene>
    <name evidence="8" type="ORF">S01H4_60068</name>
</gene>
<dbReference type="InterPro" id="IPR050930">
    <property type="entry name" value="MFS_Vesicular_Transporter"/>
</dbReference>
<name>X1CY97_9ZZZZ</name>
<dbReference type="InterPro" id="IPR036259">
    <property type="entry name" value="MFS_trans_sf"/>
</dbReference>
<feature type="transmembrane region" description="Helical" evidence="6">
    <location>
        <begin position="164"/>
        <end position="189"/>
    </location>
</feature>
<feature type="transmembrane region" description="Helical" evidence="6">
    <location>
        <begin position="139"/>
        <end position="158"/>
    </location>
</feature>
<evidence type="ECO:0000256" key="4">
    <source>
        <dbReference type="ARBA" id="ARBA00022989"/>
    </source>
</evidence>
<keyword evidence="3 6" id="KW-0812">Transmembrane</keyword>
<evidence type="ECO:0000256" key="2">
    <source>
        <dbReference type="ARBA" id="ARBA00022448"/>
    </source>
</evidence>
<evidence type="ECO:0000313" key="8">
    <source>
        <dbReference type="EMBL" id="GAH13451.1"/>
    </source>
</evidence>
<organism evidence="8">
    <name type="scientific">marine sediment metagenome</name>
    <dbReference type="NCBI Taxonomy" id="412755"/>
    <lineage>
        <taxon>unclassified sequences</taxon>
        <taxon>metagenomes</taxon>
        <taxon>ecological metagenomes</taxon>
    </lineage>
</organism>
<evidence type="ECO:0000256" key="3">
    <source>
        <dbReference type="ARBA" id="ARBA00022692"/>
    </source>
</evidence>
<feature type="transmembrane region" description="Helical" evidence="6">
    <location>
        <begin position="20"/>
        <end position="42"/>
    </location>
</feature>
<dbReference type="PANTHER" id="PTHR23506">
    <property type="entry name" value="GH10249P"/>
    <property type="match status" value="1"/>
</dbReference>
<dbReference type="PROSITE" id="PS50850">
    <property type="entry name" value="MFS"/>
    <property type="match status" value="1"/>
</dbReference>
<dbReference type="AlphaFoldDB" id="X1CY97"/>
<dbReference type="GO" id="GO:0022857">
    <property type="term" value="F:transmembrane transporter activity"/>
    <property type="evidence" value="ECO:0007669"/>
    <property type="project" value="InterPro"/>
</dbReference>
<dbReference type="EMBL" id="BART01035336">
    <property type="protein sequence ID" value="GAH13451.1"/>
    <property type="molecule type" value="Genomic_DNA"/>
</dbReference>
<dbReference type="InterPro" id="IPR005829">
    <property type="entry name" value="Sugar_transporter_CS"/>
</dbReference>
<comment type="caution">
    <text evidence="8">The sequence shown here is derived from an EMBL/GenBank/DDBJ whole genome shotgun (WGS) entry which is preliminary data.</text>
</comment>
<feature type="domain" description="Major facilitator superfamily (MFS) profile" evidence="7">
    <location>
        <begin position="77"/>
        <end position="193"/>
    </location>
</feature>
<dbReference type="InterPro" id="IPR011701">
    <property type="entry name" value="MFS"/>
</dbReference>
<dbReference type="SUPFAM" id="SSF103473">
    <property type="entry name" value="MFS general substrate transporter"/>
    <property type="match status" value="1"/>
</dbReference>
<evidence type="ECO:0000256" key="6">
    <source>
        <dbReference type="SAM" id="Phobius"/>
    </source>
</evidence>
<proteinExistence type="predicted"/>